<sequence>MIAITISARILDLENSPIKSLVVIMLTKSILPLPACTNCERSIVTPCAGLYQSASATIPAAGIKAIAIETIKIIAIIRPNLFRSVILAIEDMTLIPTSGTIIINNRFKNI</sequence>
<name>A0A645AYH6_9ZZZZ</name>
<dbReference type="EMBL" id="VSSQ01016467">
    <property type="protein sequence ID" value="MPM57836.1"/>
    <property type="molecule type" value="Genomic_DNA"/>
</dbReference>
<proteinExistence type="predicted"/>
<dbReference type="AlphaFoldDB" id="A0A645AYH6"/>
<evidence type="ECO:0000313" key="1">
    <source>
        <dbReference type="EMBL" id="MPM57836.1"/>
    </source>
</evidence>
<comment type="caution">
    <text evidence="1">The sequence shown here is derived from an EMBL/GenBank/DDBJ whole genome shotgun (WGS) entry which is preliminary data.</text>
</comment>
<organism evidence="1">
    <name type="scientific">bioreactor metagenome</name>
    <dbReference type="NCBI Taxonomy" id="1076179"/>
    <lineage>
        <taxon>unclassified sequences</taxon>
        <taxon>metagenomes</taxon>
        <taxon>ecological metagenomes</taxon>
    </lineage>
</organism>
<accession>A0A645AYH6</accession>
<gene>
    <name evidence="1" type="ORF">SDC9_104659</name>
</gene>
<protein>
    <submittedName>
        <fullName evidence="1">Uncharacterized protein</fullName>
    </submittedName>
</protein>
<reference evidence="1" key="1">
    <citation type="submission" date="2019-08" db="EMBL/GenBank/DDBJ databases">
        <authorList>
            <person name="Kucharzyk K."/>
            <person name="Murdoch R.W."/>
            <person name="Higgins S."/>
            <person name="Loffler F."/>
        </authorList>
    </citation>
    <scope>NUCLEOTIDE SEQUENCE</scope>
</reference>